<dbReference type="SUPFAM" id="SSF53167">
    <property type="entry name" value="Purine and uridine phosphorylases"/>
    <property type="match status" value="1"/>
</dbReference>
<evidence type="ECO:0000259" key="12">
    <source>
        <dbReference type="Pfam" id="PF01048"/>
    </source>
</evidence>
<evidence type="ECO:0000256" key="3">
    <source>
        <dbReference type="ARBA" id="ARBA00006751"/>
    </source>
</evidence>
<dbReference type="Pfam" id="PF01048">
    <property type="entry name" value="PNP_UDP_1"/>
    <property type="match status" value="1"/>
</dbReference>
<sequence length="284" mass="29063">MQTPEQTAPSWQETAAAAADVVRARLAGAVPGLDAGTPAVDTAVVLGSGWGQAGDLLGEVLLDLPADEVPGFRASAVAGHHGRLRVVATPAGRRVLLVAARTHLYEGHGVDAVAHGVRTAAALGARHVVLTNGCGSLVADWGPGTAVLLRDHLNLTGATPLRGPTFVDLTEAYSPRLRALAHEVDPGLPEGVYAQLHGPAYETPAEVRMVGVLGGQLVGMSTALETVAARAAGLEVLGLSLVTNLAAGTTGQTLDHQEVLQAGRDAAERCGRLLADVVDRVSRS</sequence>
<comment type="catalytic activity">
    <reaction evidence="10">
        <text>a purine 2'-deoxy-D-ribonucleoside + phosphate = a purine nucleobase + 2-deoxy-alpha-D-ribose 1-phosphate</text>
        <dbReference type="Rhea" id="RHEA:36431"/>
        <dbReference type="ChEBI" id="CHEBI:26386"/>
        <dbReference type="ChEBI" id="CHEBI:43474"/>
        <dbReference type="ChEBI" id="CHEBI:57259"/>
        <dbReference type="ChEBI" id="CHEBI:142361"/>
        <dbReference type="EC" id="2.4.2.1"/>
    </reaction>
</comment>
<evidence type="ECO:0000256" key="9">
    <source>
        <dbReference type="ARBA" id="ARBA00031036"/>
    </source>
</evidence>
<protein>
    <recommendedName>
        <fullName evidence="6 11">Purine nucleoside phosphorylase</fullName>
        <ecNumber evidence="5 11">2.4.2.1</ecNumber>
    </recommendedName>
    <alternativeName>
        <fullName evidence="9 11">Inosine-guanosine phosphorylase</fullName>
    </alternativeName>
</protein>
<evidence type="ECO:0000256" key="1">
    <source>
        <dbReference type="ARBA" id="ARBA00002678"/>
    </source>
</evidence>
<evidence type="ECO:0000256" key="4">
    <source>
        <dbReference type="ARBA" id="ARBA00011233"/>
    </source>
</evidence>
<dbReference type="InterPro" id="IPR011268">
    <property type="entry name" value="Purine_phosphorylase"/>
</dbReference>
<dbReference type="NCBIfam" id="TIGR01697">
    <property type="entry name" value="PNPH-PUNA-XAPA"/>
    <property type="match status" value="1"/>
</dbReference>
<dbReference type="InterPro" id="IPR000845">
    <property type="entry name" value="Nucleoside_phosphorylase_d"/>
</dbReference>
<comment type="subunit">
    <text evidence="4">Homotrimer.</text>
</comment>
<dbReference type="Proteomes" id="UP001595685">
    <property type="component" value="Unassembled WGS sequence"/>
</dbReference>
<keyword evidence="14" id="KW-1185">Reference proteome</keyword>
<dbReference type="EC" id="2.4.2.1" evidence="5 11"/>
<gene>
    <name evidence="13" type="ORF">ACFOLH_13350</name>
</gene>
<feature type="domain" description="Nucleoside phosphorylase" evidence="12">
    <location>
        <begin position="43"/>
        <end position="278"/>
    </location>
</feature>
<comment type="similarity">
    <text evidence="3 11">Belongs to the PNP/MTAP phosphorylase family.</text>
</comment>
<dbReference type="NCBIfam" id="TIGR01698">
    <property type="entry name" value="PUNP"/>
    <property type="match status" value="1"/>
</dbReference>
<organism evidence="13 14">
    <name type="scientific">Aquipuribacter hungaricus</name>
    <dbReference type="NCBI Taxonomy" id="545624"/>
    <lineage>
        <taxon>Bacteria</taxon>
        <taxon>Bacillati</taxon>
        <taxon>Actinomycetota</taxon>
        <taxon>Actinomycetes</taxon>
        <taxon>Micrococcales</taxon>
        <taxon>Intrasporangiaceae</taxon>
        <taxon>Aquipuribacter</taxon>
    </lineage>
</organism>
<name>A0ABV7WIW8_9MICO</name>
<dbReference type="PIRSF" id="PIRSF000477">
    <property type="entry name" value="PurNPase"/>
    <property type="match status" value="1"/>
</dbReference>
<dbReference type="InterPro" id="IPR035994">
    <property type="entry name" value="Nucleoside_phosphorylase_sf"/>
</dbReference>
<evidence type="ECO:0000256" key="11">
    <source>
        <dbReference type="PIRNR" id="PIRNR000477"/>
    </source>
</evidence>
<comment type="caution">
    <text evidence="13">The sequence shown here is derived from an EMBL/GenBank/DDBJ whole genome shotgun (WGS) entry which is preliminary data.</text>
</comment>
<reference evidence="14" key="1">
    <citation type="journal article" date="2019" name="Int. J. Syst. Evol. Microbiol.">
        <title>The Global Catalogue of Microorganisms (GCM) 10K type strain sequencing project: providing services to taxonomists for standard genome sequencing and annotation.</title>
        <authorList>
            <consortium name="The Broad Institute Genomics Platform"/>
            <consortium name="The Broad Institute Genome Sequencing Center for Infectious Disease"/>
            <person name="Wu L."/>
            <person name="Ma J."/>
        </authorList>
    </citation>
    <scope>NUCLEOTIDE SEQUENCE [LARGE SCALE GENOMIC DNA]</scope>
    <source>
        <strain evidence="14">NCAIM B.02333</strain>
    </source>
</reference>
<dbReference type="PANTHER" id="PTHR11904:SF9">
    <property type="entry name" value="PURINE NUCLEOSIDE PHOSPHORYLASE-RELATED"/>
    <property type="match status" value="1"/>
</dbReference>
<dbReference type="PANTHER" id="PTHR11904">
    <property type="entry name" value="METHYLTHIOADENOSINE/PURINE NUCLEOSIDE PHOSPHORYLASE"/>
    <property type="match status" value="1"/>
</dbReference>
<dbReference type="EMBL" id="JBHRWW010000009">
    <property type="protein sequence ID" value="MFC3689329.1"/>
    <property type="molecule type" value="Genomic_DNA"/>
</dbReference>
<evidence type="ECO:0000256" key="2">
    <source>
        <dbReference type="ARBA" id="ARBA00005058"/>
    </source>
</evidence>
<dbReference type="NCBIfam" id="NF006054">
    <property type="entry name" value="PRK08202.1"/>
    <property type="match status" value="1"/>
</dbReference>
<evidence type="ECO:0000256" key="7">
    <source>
        <dbReference type="ARBA" id="ARBA00022676"/>
    </source>
</evidence>
<accession>A0ABV7WIW8</accession>
<evidence type="ECO:0000313" key="14">
    <source>
        <dbReference type="Proteomes" id="UP001595685"/>
    </source>
</evidence>
<evidence type="ECO:0000313" key="13">
    <source>
        <dbReference type="EMBL" id="MFC3689329.1"/>
    </source>
</evidence>
<keyword evidence="8 11" id="KW-0808">Transferase</keyword>
<comment type="pathway">
    <text evidence="2 11">Purine metabolism; purine nucleoside salvage.</text>
</comment>
<dbReference type="CDD" id="cd09009">
    <property type="entry name" value="PNP-EcPNPII_like"/>
    <property type="match status" value="1"/>
</dbReference>
<dbReference type="Gene3D" id="3.40.50.1580">
    <property type="entry name" value="Nucleoside phosphorylase domain"/>
    <property type="match status" value="1"/>
</dbReference>
<comment type="function">
    <text evidence="1">The purine nucleoside phosphorylases catalyze the phosphorolytic breakdown of the N-glycosidic bond in the beta-(deoxy)ribonucleoside molecules, with the formation of the corresponding free purine bases and pentose-1-phosphate. Cleaves guanosine, inosine, 2'-deoxyguanosine and 2'-deoxyinosine.</text>
</comment>
<evidence type="ECO:0000256" key="6">
    <source>
        <dbReference type="ARBA" id="ARBA00013834"/>
    </source>
</evidence>
<evidence type="ECO:0000256" key="8">
    <source>
        <dbReference type="ARBA" id="ARBA00022679"/>
    </source>
</evidence>
<keyword evidence="7 11" id="KW-0328">Glycosyltransferase</keyword>
<dbReference type="InterPro" id="IPR011269">
    <property type="entry name" value="PUNP"/>
</dbReference>
<proteinExistence type="inferred from homology"/>
<evidence type="ECO:0000256" key="10">
    <source>
        <dbReference type="ARBA" id="ARBA00048556"/>
    </source>
</evidence>
<evidence type="ECO:0000256" key="5">
    <source>
        <dbReference type="ARBA" id="ARBA00011886"/>
    </source>
</evidence>
<dbReference type="RefSeq" id="WP_340294755.1">
    <property type="nucleotide sequence ID" value="NZ_JBBEOI010000180.1"/>
</dbReference>
<dbReference type="GO" id="GO:0004731">
    <property type="term" value="F:purine-nucleoside phosphorylase activity"/>
    <property type="evidence" value="ECO:0007669"/>
    <property type="project" value="UniProtKB-EC"/>
</dbReference>